<dbReference type="SUPFAM" id="SSF53300">
    <property type="entry name" value="vWA-like"/>
    <property type="match status" value="1"/>
</dbReference>
<reference evidence="1" key="1">
    <citation type="journal article" date="2020" name="mSystems">
        <title>Genome- and Community-Level Interaction Insights into Carbon Utilization and Element Cycling Functions of Hydrothermarchaeota in Hydrothermal Sediment.</title>
        <authorList>
            <person name="Zhou Z."/>
            <person name="Liu Y."/>
            <person name="Xu W."/>
            <person name="Pan J."/>
            <person name="Luo Z.H."/>
            <person name="Li M."/>
        </authorList>
    </citation>
    <scope>NUCLEOTIDE SEQUENCE [LARGE SCALE GENOMIC DNA]</scope>
    <source>
        <strain evidence="1">SpSt-479</strain>
    </source>
</reference>
<accession>A0A7V2ZKJ9</accession>
<proteinExistence type="predicted"/>
<dbReference type="Gene3D" id="3.40.50.410">
    <property type="entry name" value="von Willebrand factor, type A domain"/>
    <property type="match status" value="1"/>
</dbReference>
<organism evidence="1">
    <name type="scientific">Ignavibacterium album</name>
    <dbReference type="NCBI Taxonomy" id="591197"/>
    <lineage>
        <taxon>Bacteria</taxon>
        <taxon>Pseudomonadati</taxon>
        <taxon>Ignavibacteriota</taxon>
        <taxon>Ignavibacteria</taxon>
        <taxon>Ignavibacteriales</taxon>
        <taxon>Ignavibacteriaceae</taxon>
        <taxon>Ignavibacterium</taxon>
    </lineage>
</organism>
<dbReference type="CDD" id="cd00198">
    <property type="entry name" value="vWFA"/>
    <property type="match status" value="1"/>
</dbReference>
<sequence length="211" mass="24209">MNNLTHITVILDRSGSMQSIKSDIIGGFKTFLKQQKEVPGKATLTLVQFDTGNPYEVVHNYKPLQEIPELNDKTFVPRGGTPLLDCFGRGINDLSEYINKLTNDQKPDKVFFIIITDGQENSSREFKKSDIVKLIDEKKNKDNWEFLFLSADLDAIGDARLYGFNQTNVYVFNKDTKAVNEMWENLSLSMSRARTNYHYKIDLGNNEEQKI</sequence>
<dbReference type="InterPro" id="IPR036465">
    <property type="entry name" value="vWFA_dom_sf"/>
</dbReference>
<gene>
    <name evidence="1" type="ORF">ENS31_09165</name>
</gene>
<name>A0A7V2ZKJ9_9BACT</name>
<evidence type="ECO:0000313" key="1">
    <source>
        <dbReference type="EMBL" id="HFI91678.1"/>
    </source>
</evidence>
<comment type="caution">
    <text evidence="1">The sequence shown here is derived from an EMBL/GenBank/DDBJ whole genome shotgun (WGS) entry which is preliminary data.</text>
</comment>
<dbReference type="EMBL" id="DSUJ01000008">
    <property type="protein sequence ID" value="HFI91678.1"/>
    <property type="molecule type" value="Genomic_DNA"/>
</dbReference>
<protein>
    <submittedName>
        <fullName evidence="1">VWA domain-containing protein</fullName>
    </submittedName>
</protein>
<dbReference type="AlphaFoldDB" id="A0A7V2ZKJ9"/>